<sequence length="1175" mass="135032">MKTNFYQTRLLLITFWACLIGVKTYGQTTDQPNIIFILTDDQRWNALGYAGNPHATTPEMDKLAEQGTYFSNAMVTTPICSASRSSIFSGVHERSHRYTFQTGDIRDEYMQNAYPLVLKDAGYYTGFFGKFGVKYAGMENLFDEIEDYDRAYKYKDYRGYYYKTIDGDTVHLTRYTGQKALDFIDDVPEDKPFSLSLCFSAPHAHDGAPKQYFWQDEPDKLYQDMEMPEPSLSQDKYYDALPQIVKDGFNKTRWYWRDDTPEKYQHSTKGYYRMIYGVDQEITKIRKKLEEKGLADNTVIILMGDNGFFLGERQISGKWLMYDNCVRVPLIIYDPRGKEHQDIDQMALNIDISATLADLANAEAPQSWQGKSLMPLVNGDKSAFLRDTVLIEHLWEFEHIPPSEGVRTSEWKYLRYVNDKSIEELYNLKKDPKETKNLANKSKYKKVLEEFRAKNDELGQRYGDVYSGVPSGLNVELIREPSHTIIKDSQPELGWMIPAEARKQKGYQVLVSSTREKAQMNIGDVWDSGNVRSNQSSNIEIDTTLAPNKTYFWKVRIFDEANRISEYSQIQEFKTGDLERNETSSNFFQIENIKPTNVKALGDGGYFLDFGKDAFAALSFNYDVEEEKEITIRLGEKLLNDRIDQNPGGTIRYQELKIKVKPGQTYYEVPLVADERNTNQLAVALPDSFPVLLPFRYVEVEGTDANFRPELVTQQAYFNYFDANSSAFASSDKVLNQVWDLCKYSIKATTFAGYYVDGDRERIPYEADAYLNQLSHYSMDNEYAIARKTIEYFFESKPTWPTEWQQHVAMMMYQDYMYTGNTELIHRFYERLKVKTLMDLEVEDGFVSTKSEAHNADFLLKLGFPDTTRRLKDIVDWPPKAKNFGGKKGAQQGERDGYVFKRINTVVNAFYYHNMMIMAEFAHILGKSEEAYDFEFRAIKVKKSINEQLFNEEGGYYVDGVGTDHGSLHANMFLLAFDVVPENRKQSVVAHVKSRGLSCSVYGAQYLLEALYAAGEEDYALSLMTGTSDRSWYNMIKIGSTITLEAWDMKYKTNSDWNHAWGAAPANIIPKEMWGIKPTKPGFEMVEINPQMSTLKNCSIEVPTVKGQIKGTYTKVSNRVKKFTIELPANMVGEFKLNLSSEDIVTLNGKTVNTSFGSLRLEAGKNEINIKVNSF</sequence>
<name>A0A1S1YTZ7_FLAPC</name>
<dbReference type="PANTHER" id="PTHR33307:SF6">
    <property type="entry name" value="ALPHA-RHAMNOSIDASE (EUROFUNG)-RELATED"/>
    <property type="match status" value="1"/>
</dbReference>
<dbReference type="SUPFAM" id="SSF48208">
    <property type="entry name" value="Six-hairpin glycosidases"/>
    <property type="match status" value="1"/>
</dbReference>
<dbReference type="GO" id="GO:0005975">
    <property type="term" value="P:carbohydrate metabolic process"/>
    <property type="evidence" value="ECO:0007669"/>
    <property type="project" value="InterPro"/>
</dbReference>
<comment type="catalytic activity">
    <reaction evidence="1">
        <text>Hydrolysis of terminal non-reducing alpha-L-rhamnose residues in alpha-L-rhamnosides.</text>
        <dbReference type="EC" id="3.2.1.40"/>
    </reaction>
</comment>
<dbReference type="Proteomes" id="UP000179797">
    <property type="component" value="Unassembled WGS sequence"/>
</dbReference>
<dbReference type="InterPro" id="IPR035396">
    <property type="entry name" value="Bac_rhamnosid6H"/>
</dbReference>
<feature type="domain" description="Alpha-L-rhamnosidase C-terminal" evidence="6">
    <location>
        <begin position="1075"/>
        <end position="1146"/>
    </location>
</feature>
<evidence type="ECO:0000259" key="6">
    <source>
        <dbReference type="Pfam" id="PF17390"/>
    </source>
</evidence>
<dbReference type="GO" id="GO:0030596">
    <property type="term" value="F:alpha-L-rhamnosidase activity"/>
    <property type="evidence" value="ECO:0007669"/>
    <property type="project" value="UniProtKB-EC"/>
</dbReference>
<dbReference type="Gene3D" id="1.50.10.10">
    <property type="match status" value="1"/>
</dbReference>
<organism evidence="7 8">
    <name type="scientific">Flammeovirga pacifica</name>
    <dbReference type="NCBI Taxonomy" id="915059"/>
    <lineage>
        <taxon>Bacteria</taxon>
        <taxon>Pseudomonadati</taxon>
        <taxon>Bacteroidota</taxon>
        <taxon>Cytophagia</taxon>
        <taxon>Cytophagales</taxon>
        <taxon>Flammeovirgaceae</taxon>
        <taxon>Flammeovirga</taxon>
    </lineage>
</organism>
<dbReference type="InterPro" id="IPR035398">
    <property type="entry name" value="Bac_rhamnosid_C"/>
</dbReference>
<dbReference type="EMBL" id="JRYR02000002">
    <property type="protein sequence ID" value="OHX64491.1"/>
    <property type="molecule type" value="Genomic_DNA"/>
</dbReference>
<dbReference type="AlphaFoldDB" id="A0A1S1YTZ7"/>
<comment type="caution">
    <text evidence="7">The sequence shown here is derived from an EMBL/GenBank/DDBJ whole genome shotgun (WGS) entry which is preliminary data.</text>
</comment>
<dbReference type="Pfam" id="PF17389">
    <property type="entry name" value="Bac_rhamnosid6H"/>
    <property type="match status" value="1"/>
</dbReference>
<keyword evidence="3" id="KW-0378">Hydrolase</keyword>
<accession>A0A1S1YTZ7</accession>
<evidence type="ECO:0000313" key="7">
    <source>
        <dbReference type="EMBL" id="OHX64491.1"/>
    </source>
</evidence>
<evidence type="ECO:0000256" key="3">
    <source>
        <dbReference type="ARBA" id="ARBA00022801"/>
    </source>
</evidence>
<dbReference type="STRING" id="915059.NH26_23215"/>
<evidence type="ECO:0000259" key="4">
    <source>
        <dbReference type="Pfam" id="PF00884"/>
    </source>
</evidence>
<dbReference type="RefSeq" id="WP_052431676.1">
    <property type="nucleotide sequence ID" value="NZ_JRYR02000002.1"/>
</dbReference>
<dbReference type="InterPro" id="IPR016007">
    <property type="entry name" value="Alpha_rhamnosid"/>
</dbReference>
<keyword evidence="8" id="KW-1185">Reference proteome</keyword>
<dbReference type="OrthoDB" id="9815108at2"/>
<feature type="domain" description="Alpha-L-rhamnosidase six-hairpin glycosidase" evidence="5">
    <location>
        <begin position="725"/>
        <end position="1071"/>
    </location>
</feature>
<dbReference type="InterPro" id="IPR008928">
    <property type="entry name" value="6-hairpin_glycosidase_sf"/>
</dbReference>
<gene>
    <name evidence="7" type="ORF">NH26_23215</name>
</gene>
<dbReference type="InterPro" id="IPR000917">
    <property type="entry name" value="Sulfatase_N"/>
</dbReference>
<reference evidence="7 8" key="1">
    <citation type="journal article" date="2012" name="Int. J. Syst. Evol. Microbiol.">
        <title>Flammeovirga pacifica sp. nov., isolated from deep-sea sediment.</title>
        <authorList>
            <person name="Xu H."/>
            <person name="Fu Y."/>
            <person name="Yang N."/>
            <person name="Ding Z."/>
            <person name="Lai Q."/>
            <person name="Zeng R."/>
        </authorList>
    </citation>
    <scope>NUCLEOTIDE SEQUENCE [LARGE SCALE GENOMIC DNA]</scope>
    <source>
        <strain evidence="8">DSM 24597 / LMG 26175 / WPAGA1</strain>
    </source>
</reference>
<dbReference type="PANTHER" id="PTHR33307">
    <property type="entry name" value="ALPHA-RHAMNOSIDASE (EUROFUNG)"/>
    <property type="match status" value="1"/>
</dbReference>
<dbReference type="InterPro" id="IPR017850">
    <property type="entry name" value="Alkaline_phosphatase_core_sf"/>
</dbReference>
<dbReference type="SUPFAM" id="SSF53649">
    <property type="entry name" value="Alkaline phosphatase-like"/>
    <property type="match status" value="1"/>
</dbReference>
<evidence type="ECO:0000256" key="2">
    <source>
        <dbReference type="ARBA" id="ARBA00012652"/>
    </source>
</evidence>
<dbReference type="Pfam" id="PF00884">
    <property type="entry name" value="Sulfatase"/>
    <property type="match status" value="1"/>
</dbReference>
<protein>
    <recommendedName>
        <fullName evidence="2">alpha-L-rhamnosidase</fullName>
        <ecNumber evidence="2">3.2.1.40</ecNumber>
    </recommendedName>
</protein>
<dbReference type="Gene3D" id="3.40.720.10">
    <property type="entry name" value="Alkaline Phosphatase, subunit A"/>
    <property type="match status" value="1"/>
</dbReference>
<proteinExistence type="predicted"/>
<dbReference type="Pfam" id="PF25788">
    <property type="entry name" value="Ig_Rha78A_N"/>
    <property type="match status" value="1"/>
</dbReference>
<dbReference type="EC" id="3.2.1.40" evidence="2"/>
<dbReference type="Gene3D" id="2.60.420.10">
    <property type="entry name" value="Maltose phosphorylase, domain 3"/>
    <property type="match status" value="1"/>
</dbReference>
<feature type="domain" description="Sulfatase N-terminal" evidence="4">
    <location>
        <begin position="32"/>
        <end position="361"/>
    </location>
</feature>
<dbReference type="Gene3D" id="2.60.40.10">
    <property type="entry name" value="Immunoglobulins"/>
    <property type="match status" value="1"/>
</dbReference>
<dbReference type="CDD" id="cd16031">
    <property type="entry name" value="G6S_like"/>
    <property type="match status" value="1"/>
</dbReference>
<dbReference type="InterPro" id="IPR012341">
    <property type="entry name" value="6hp_glycosidase-like_sf"/>
</dbReference>
<evidence type="ECO:0000259" key="5">
    <source>
        <dbReference type="Pfam" id="PF17389"/>
    </source>
</evidence>
<dbReference type="Gene3D" id="2.60.120.260">
    <property type="entry name" value="Galactose-binding domain-like"/>
    <property type="match status" value="1"/>
</dbReference>
<dbReference type="InterPro" id="IPR013783">
    <property type="entry name" value="Ig-like_fold"/>
</dbReference>
<evidence type="ECO:0000256" key="1">
    <source>
        <dbReference type="ARBA" id="ARBA00001445"/>
    </source>
</evidence>
<dbReference type="Pfam" id="PF17390">
    <property type="entry name" value="Bac_rhamnosid_C"/>
    <property type="match status" value="1"/>
</dbReference>
<evidence type="ECO:0000313" key="8">
    <source>
        <dbReference type="Proteomes" id="UP000179797"/>
    </source>
</evidence>